<evidence type="ECO:0000256" key="4">
    <source>
        <dbReference type="ARBA" id="ARBA00022723"/>
    </source>
</evidence>
<dbReference type="EMBL" id="JAGKHQ010000009">
    <property type="protein sequence ID" value="KAG7509286.1"/>
    <property type="molecule type" value="Genomic_DNA"/>
</dbReference>
<dbReference type="PANTHER" id="PTHR24279:SF123">
    <property type="entry name" value="CYTOCHROME P450 FAMILY 27 SUBFAMILY A MEMBER 1"/>
    <property type="match status" value="1"/>
</dbReference>
<proteinExistence type="inferred from homology"/>
<dbReference type="Pfam" id="PF00067">
    <property type="entry name" value="p450"/>
    <property type="match status" value="1"/>
</dbReference>
<dbReference type="PANTHER" id="PTHR24279">
    <property type="entry name" value="CYTOCHROME P450"/>
    <property type="match status" value="1"/>
</dbReference>
<dbReference type="InterPro" id="IPR017972">
    <property type="entry name" value="Cyt_P450_CS"/>
</dbReference>
<evidence type="ECO:0000256" key="7">
    <source>
        <dbReference type="ARBA" id="ARBA00023033"/>
    </source>
</evidence>
<keyword evidence="7 8" id="KW-0503">Monooxygenase</keyword>
<evidence type="ECO:0000256" key="2">
    <source>
        <dbReference type="ARBA" id="ARBA00010617"/>
    </source>
</evidence>
<keyword evidence="6 8" id="KW-0408">Iron</keyword>
<dbReference type="GO" id="GO:0071375">
    <property type="term" value="P:cellular response to peptide hormone stimulus"/>
    <property type="evidence" value="ECO:0007669"/>
    <property type="project" value="TreeGrafter"/>
</dbReference>
<dbReference type="GO" id="GO:0020037">
    <property type="term" value="F:heme binding"/>
    <property type="evidence" value="ECO:0007669"/>
    <property type="project" value="InterPro"/>
</dbReference>
<keyword evidence="3 8" id="KW-0349">Heme</keyword>
<evidence type="ECO:0000256" key="1">
    <source>
        <dbReference type="ARBA" id="ARBA00001971"/>
    </source>
</evidence>
<dbReference type="GO" id="GO:0042359">
    <property type="term" value="P:vitamin D metabolic process"/>
    <property type="evidence" value="ECO:0007669"/>
    <property type="project" value="UniProtKB-ARBA"/>
</dbReference>
<evidence type="ECO:0000256" key="6">
    <source>
        <dbReference type="ARBA" id="ARBA00023004"/>
    </source>
</evidence>
<dbReference type="InterPro" id="IPR050479">
    <property type="entry name" value="CYP11_CYP27_families"/>
</dbReference>
<dbReference type="GO" id="GO:0008203">
    <property type="term" value="P:cholesterol metabolic process"/>
    <property type="evidence" value="ECO:0007669"/>
    <property type="project" value="TreeGrafter"/>
</dbReference>
<name>A0AAV6RV18_SOLSE</name>
<keyword evidence="10" id="KW-1185">Reference proteome</keyword>
<sequence length="516" mass="59263">MALGLTRCLVKRNGGWLLPGPAAMARVHYRCSGSTSSATVVQHKPRTVKDLPHVSFLEMVYRMACQGFYKRMHELQIYEKQRYGPIYRDGFKSVSVNTPQLLEEVMRHDDKFPCRGDMSLWKDYRDMRGVGYGPFTVEGEQWQNLRSTLNKRMLHPKDSAQYGGTINDVVTDFVKRIYFLRQCSPTGDLVTDMANELHHFSLEGIASILFETRLGCLEEEIPEGTQDFISAIEQMFTNSMAVVLTPKWSRSLLPYWKRYIAGWDGIFNFAKELINKKMEDIQRRVDSSQDVEGEYLTYLLSNSQLSMRDVYGSIAELLLAGVDTTSNTLAWALYLLSRDLESQDRLYKEVSSLVPADRVPSTAEITHMPYLRAVIKEALRMYPVVPMNARIMSEDVAIGGYEFSKKTPFILCHYAISHDEDTFPEPFTFRPERWLRDGRKLPNPFGSIPFGFGVRGCVGRRIAELEMYMLIFHLIRLFEIKPDPTMGELKCINRTVLVPDQPVNLHLVARRREDAG</sequence>
<dbReference type="GO" id="GO:0004497">
    <property type="term" value="F:monooxygenase activity"/>
    <property type="evidence" value="ECO:0007669"/>
    <property type="project" value="UniProtKB-KW"/>
</dbReference>
<dbReference type="GO" id="GO:0005506">
    <property type="term" value="F:iron ion binding"/>
    <property type="evidence" value="ECO:0007669"/>
    <property type="project" value="InterPro"/>
</dbReference>
<evidence type="ECO:0000313" key="9">
    <source>
        <dbReference type="EMBL" id="KAG7509286.1"/>
    </source>
</evidence>
<reference evidence="9 10" key="1">
    <citation type="journal article" date="2021" name="Sci. Rep.">
        <title>Chromosome anchoring in Senegalese sole (Solea senegalensis) reveals sex-associated markers and genome rearrangements in flatfish.</title>
        <authorList>
            <person name="Guerrero-Cozar I."/>
            <person name="Gomez-Garrido J."/>
            <person name="Berbel C."/>
            <person name="Martinez-Blanch J.F."/>
            <person name="Alioto T."/>
            <person name="Claros M.G."/>
            <person name="Gagnaire P.A."/>
            <person name="Manchado M."/>
        </authorList>
    </citation>
    <scope>NUCLEOTIDE SEQUENCE [LARGE SCALE GENOMIC DNA]</scope>
    <source>
        <strain evidence="9">Sse05_10M</strain>
    </source>
</reference>
<dbReference type="GO" id="GO:0006700">
    <property type="term" value="P:C21-steroid hormone biosynthetic process"/>
    <property type="evidence" value="ECO:0007669"/>
    <property type="project" value="TreeGrafter"/>
</dbReference>
<evidence type="ECO:0000256" key="3">
    <source>
        <dbReference type="ARBA" id="ARBA00022617"/>
    </source>
</evidence>
<dbReference type="GO" id="GO:0005743">
    <property type="term" value="C:mitochondrial inner membrane"/>
    <property type="evidence" value="ECO:0007669"/>
    <property type="project" value="TreeGrafter"/>
</dbReference>
<dbReference type="AlphaFoldDB" id="A0AAV6RV18"/>
<comment type="similarity">
    <text evidence="2 8">Belongs to the cytochrome P450 family.</text>
</comment>
<dbReference type="Proteomes" id="UP000693946">
    <property type="component" value="Linkage Group LG17"/>
</dbReference>
<accession>A0AAV6RV18</accession>
<evidence type="ECO:0000313" key="10">
    <source>
        <dbReference type="Proteomes" id="UP000693946"/>
    </source>
</evidence>
<evidence type="ECO:0000256" key="8">
    <source>
        <dbReference type="RuleBase" id="RU000461"/>
    </source>
</evidence>
<gene>
    <name evidence="9" type="ORF">JOB18_040005</name>
</gene>
<keyword evidence="4 8" id="KW-0479">Metal-binding</keyword>
<dbReference type="GO" id="GO:0006704">
    <property type="term" value="P:glucocorticoid biosynthetic process"/>
    <property type="evidence" value="ECO:0007669"/>
    <property type="project" value="TreeGrafter"/>
</dbReference>
<evidence type="ECO:0000256" key="5">
    <source>
        <dbReference type="ARBA" id="ARBA00023002"/>
    </source>
</evidence>
<comment type="caution">
    <text evidence="9">The sequence shown here is derived from an EMBL/GenBank/DDBJ whole genome shotgun (WGS) entry which is preliminary data.</text>
</comment>
<dbReference type="GO" id="GO:0034650">
    <property type="term" value="P:cortisol metabolic process"/>
    <property type="evidence" value="ECO:0007669"/>
    <property type="project" value="TreeGrafter"/>
</dbReference>
<dbReference type="PROSITE" id="PS00086">
    <property type="entry name" value="CYTOCHROME_P450"/>
    <property type="match status" value="1"/>
</dbReference>
<organism evidence="9 10">
    <name type="scientific">Solea senegalensis</name>
    <name type="common">Senegalese sole</name>
    <dbReference type="NCBI Taxonomy" id="28829"/>
    <lineage>
        <taxon>Eukaryota</taxon>
        <taxon>Metazoa</taxon>
        <taxon>Chordata</taxon>
        <taxon>Craniata</taxon>
        <taxon>Vertebrata</taxon>
        <taxon>Euteleostomi</taxon>
        <taxon>Actinopterygii</taxon>
        <taxon>Neopterygii</taxon>
        <taxon>Teleostei</taxon>
        <taxon>Neoteleostei</taxon>
        <taxon>Acanthomorphata</taxon>
        <taxon>Carangaria</taxon>
        <taxon>Pleuronectiformes</taxon>
        <taxon>Pleuronectoidei</taxon>
        <taxon>Soleidae</taxon>
        <taxon>Solea</taxon>
    </lineage>
</organism>
<dbReference type="GO" id="GO:0016705">
    <property type="term" value="F:oxidoreductase activity, acting on paired donors, with incorporation or reduction of molecular oxygen"/>
    <property type="evidence" value="ECO:0007669"/>
    <property type="project" value="InterPro"/>
</dbReference>
<dbReference type="FunFam" id="1.10.630.10:FF:000006">
    <property type="entry name" value="Cytochrome P450 302a1, mitochondrial"/>
    <property type="match status" value="1"/>
</dbReference>
<comment type="cofactor">
    <cofactor evidence="1">
        <name>heme</name>
        <dbReference type="ChEBI" id="CHEBI:30413"/>
    </cofactor>
</comment>
<protein>
    <submittedName>
        <fullName evidence="9">Sterol 26-hydroxylase, mitochondrial-like</fullName>
    </submittedName>
</protein>
<keyword evidence="5 8" id="KW-0560">Oxidoreductase</keyword>
<dbReference type="InterPro" id="IPR001128">
    <property type="entry name" value="Cyt_P450"/>
</dbReference>